<dbReference type="InterPro" id="IPR000306">
    <property type="entry name" value="Znf_FYVE"/>
</dbReference>
<dbReference type="GO" id="GO:0005765">
    <property type="term" value="C:lysosomal membrane"/>
    <property type="evidence" value="ECO:0007669"/>
    <property type="project" value="TreeGrafter"/>
</dbReference>
<dbReference type="GO" id="GO:0008270">
    <property type="term" value="F:zinc ion binding"/>
    <property type="evidence" value="ECO:0007669"/>
    <property type="project" value="UniProtKB-KW"/>
</dbReference>
<evidence type="ECO:0000256" key="5">
    <source>
        <dbReference type="PROSITE-ProRule" id="PRU00091"/>
    </source>
</evidence>
<dbReference type="PROSITE" id="PS50178">
    <property type="entry name" value="ZF_FYVE"/>
    <property type="match status" value="1"/>
</dbReference>
<evidence type="ECO:0000256" key="2">
    <source>
        <dbReference type="ARBA" id="ARBA00022723"/>
    </source>
</evidence>
<dbReference type="SMART" id="SM00064">
    <property type="entry name" value="FYVE"/>
    <property type="match status" value="1"/>
</dbReference>
<sequence>MLALSMSIIWHLSQEPLEKCEAYAIMDIYEDPEDCLQLCDLVLPELPSIEGKLCLAQYIVDRDFSHDKKYHYFNMALGLKMLSALKSPKREGYIDLIAHPYLLLEQMLMNVELKDAELSLKSVQDMLANQNDVIPVLNLSSVNILVEDYASKALEVHFLDALLDYSSSSIIVLSTEETLVSDEPFMMPARVPTKEEWVPDAKISRCQVCKEERFNMFSRRHHCRRCGRVVCANCSQHTLIVEGYGNIKVRVCDDCYNVMTGSLSLTTASFEKRYRVLSSMRSSPRNSPFQTGETPNSRRRASSISSGQPAFRWVLSSDSEQNATVRNEFSYEQTPSISLCYSILKLHTDERKCAQFLMNLSDRLLGKIKMRRSGKMPLEIDYSLIISMMKSLLMNAKVKCHQVQDHEGEALAEVYFQHLDIIKLLVNANCRHLIPKEIVTDTEKRGKKKMEMLPTENRLPSDSINRFVVLNDKNDQKKESPLLHKILKVLEDSKYPGAEKASTIFKSLSSLRNIKSGLSQFEEQVSPLNDLIKKECMFYLSTYGTHFSTVSFFRKHGLLNEALDYILEEKCEPDVFVEALFIPALKNVQLSSLKYLMTSTDPALSKWSSYLFATCRHLERIKFLNVLYEIQMFMEDYARAAKSAINFYLSPAPSYESMFERQRHLHNARKHYELYLQYTKNTDAVSESWKRRKFIKAMSVKEIESYLQVISVQEEVSKFLKLCASRGFLYEVGEEKCPPTLFGNAQRKSELLLMVLVNSVNVDEGFEIALKLLKVFSLDTTAILCKAGSGEVEDIIKMLTSDSNKINAYLICGKLKSAYLLAVKLSSALDVRRIMIAAEQCEQDSIQRHCRKWLETNVHKLKPKDPSLFQ</sequence>
<dbReference type="Proteomes" id="UP000827092">
    <property type="component" value="Unassembled WGS sequence"/>
</dbReference>
<keyword evidence="1" id="KW-0597">Phosphoprotein</keyword>
<dbReference type="InterPro" id="IPR028730">
    <property type="entry name" value="ZFYVE26"/>
</dbReference>
<dbReference type="GO" id="GO:0032465">
    <property type="term" value="P:regulation of cytokinesis"/>
    <property type="evidence" value="ECO:0007669"/>
    <property type="project" value="TreeGrafter"/>
</dbReference>
<dbReference type="GO" id="GO:0000724">
    <property type="term" value="P:double-strand break repair via homologous recombination"/>
    <property type="evidence" value="ECO:0007669"/>
    <property type="project" value="InterPro"/>
</dbReference>
<protein>
    <recommendedName>
        <fullName evidence="7">FYVE-type domain-containing protein</fullName>
    </recommendedName>
</protein>
<dbReference type="InterPro" id="IPR013083">
    <property type="entry name" value="Znf_RING/FYVE/PHD"/>
</dbReference>
<dbReference type="Pfam" id="PF25569">
    <property type="entry name" value="TPR_ZFYVE26"/>
    <property type="match status" value="1"/>
</dbReference>
<name>A0AAV6UC11_9ARAC</name>
<keyword evidence="2" id="KW-0479">Metal-binding</keyword>
<proteinExistence type="predicted"/>
<dbReference type="InterPro" id="IPR057946">
    <property type="entry name" value="TPR_ZFYVE26"/>
</dbReference>
<dbReference type="GO" id="GO:0030496">
    <property type="term" value="C:midbody"/>
    <property type="evidence" value="ECO:0007669"/>
    <property type="project" value="TreeGrafter"/>
</dbReference>
<gene>
    <name evidence="8" type="ORF">JTE90_022222</name>
</gene>
<dbReference type="GO" id="GO:0005813">
    <property type="term" value="C:centrosome"/>
    <property type="evidence" value="ECO:0007669"/>
    <property type="project" value="TreeGrafter"/>
</dbReference>
<dbReference type="GO" id="GO:0032266">
    <property type="term" value="F:phosphatidylinositol-3-phosphate binding"/>
    <property type="evidence" value="ECO:0007669"/>
    <property type="project" value="InterPro"/>
</dbReference>
<dbReference type="AlphaFoldDB" id="A0AAV6UC11"/>
<keyword evidence="9" id="KW-1185">Reference proteome</keyword>
<evidence type="ECO:0000259" key="7">
    <source>
        <dbReference type="PROSITE" id="PS50178"/>
    </source>
</evidence>
<dbReference type="SUPFAM" id="SSF57903">
    <property type="entry name" value="FYVE/PHD zinc finger"/>
    <property type="match status" value="1"/>
</dbReference>
<accession>A0AAV6UC11</accession>
<evidence type="ECO:0000313" key="8">
    <source>
        <dbReference type="EMBL" id="KAG8181284.1"/>
    </source>
</evidence>
<feature type="region of interest" description="Disordered" evidence="6">
    <location>
        <begin position="279"/>
        <end position="305"/>
    </location>
</feature>
<keyword evidence="3 5" id="KW-0863">Zinc-finger</keyword>
<dbReference type="Gene3D" id="3.30.40.10">
    <property type="entry name" value="Zinc/RING finger domain, C3HC4 (zinc finger)"/>
    <property type="match status" value="1"/>
</dbReference>
<dbReference type="GO" id="GO:0000281">
    <property type="term" value="P:mitotic cytokinesis"/>
    <property type="evidence" value="ECO:0007669"/>
    <property type="project" value="InterPro"/>
</dbReference>
<evidence type="ECO:0000256" key="1">
    <source>
        <dbReference type="ARBA" id="ARBA00022553"/>
    </source>
</evidence>
<dbReference type="InterPro" id="IPR011011">
    <property type="entry name" value="Znf_FYVE_PHD"/>
</dbReference>
<evidence type="ECO:0000313" key="9">
    <source>
        <dbReference type="Proteomes" id="UP000827092"/>
    </source>
</evidence>
<evidence type="ECO:0000256" key="4">
    <source>
        <dbReference type="ARBA" id="ARBA00022833"/>
    </source>
</evidence>
<reference evidence="8 9" key="1">
    <citation type="journal article" date="2022" name="Nat. Ecol. Evol.">
        <title>A masculinizing supergene underlies an exaggerated male reproductive morph in a spider.</title>
        <authorList>
            <person name="Hendrickx F."/>
            <person name="De Corte Z."/>
            <person name="Sonet G."/>
            <person name="Van Belleghem S.M."/>
            <person name="Kostlbacher S."/>
            <person name="Vangestel C."/>
        </authorList>
    </citation>
    <scope>NUCLEOTIDE SEQUENCE [LARGE SCALE GENOMIC DNA]</scope>
    <source>
        <strain evidence="8">W744_W776</strain>
    </source>
</reference>
<dbReference type="EMBL" id="JAFNEN010000523">
    <property type="protein sequence ID" value="KAG8181284.1"/>
    <property type="molecule type" value="Genomic_DNA"/>
</dbReference>
<dbReference type="PANTHER" id="PTHR46591:SF1">
    <property type="entry name" value="ZINC FINGER FYVE DOMAIN-CONTAINING PROTEIN 26"/>
    <property type="match status" value="1"/>
</dbReference>
<dbReference type="Pfam" id="PF01363">
    <property type="entry name" value="FYVE"/>
    <property type="match status" value="1"/>
</dbReference>
<keyword evidence="4" id="KW-0862">Zinc</keyword>
<dbReference type="InterPro" id="IPR017455">
    <property type="entry name" value="Znf_FYVE-rel"/>
</dbReference>
<evidence type="ECO:0000256" key="6">
    <source>
        <dbReference type="SAM" id="MobiDB-lite"/>
    </source>
</evidence>
<comment type="caution">
    <text evidence="8">The sequence shown here is derived from an EMBL/GenBank/DDBJ whole genome shotgun (WGS) entry which is preliminary data.</text>
</comment>
<dbReference type="PANTHER" id="PTHR46591">
    <property type="entry name" value="ZINC FINGER FYVE DOMAIN-CONTAINING PROTEIN 26"/>
    <property type="match status" value="1"/>
</dbReference>
<feature type="domain" description="FYVE-type" evidence="7">
    <location>
        <begin position="200"/>
        <end position="260"/>
    </location>
</feature>
<feature type="compositionally biased region" description="Polar residues" evidence="6">
    <location>
        <begin position="279"/>
        <end position="295"/>
    </location>
</feature>
<organism evidence="8 9">
    <name type="scientific">Oedothorax gibbosus</name>
    <dbReference type="NCBI Taxonomy" id="931172"/>
    <lineage>
        <taxon>Eukaryota</taxon>
        <taxon>Metazoa</taxon>
        <taxon>Ecdysozoa</taxon>
        <taxon>Arthropoda</taxon>
        <taxon>Chelicerata</taxon>
        <taxon>Arachnida</taxon>
        <taxon>Araneae</taxon>
        <taxon>Araneomorphae</taxon>
        <taxon>Entelegynae</taxon>
        <taxon>Araneoidea</taxon>
        <taxon>Linyphiidae</taxon>
        <taxon>Erigoninae</taxon>
        <taxon>Oedothorax</taxon>
    </lineage>
</organism>
<evidence type="ECO:0000256" key="3">
    <source>
        <dbReference type="ARBA" id="ARBA00022771"/>
    </source>
</evidence>